<feature type="domain" description="Fibronectin type-III" evidence="2">
    <location>
        <begin position="100"/>
        <end position="193"/>
    </location>
</feature>
<feature type="region of interest" description="Disordered" evidence="1">
    <location>
        <begin position="524"/>
        <end position="566"/>
    </location>
</feature>
<name>A0A933DS25_9BACT</name>
<dbReference type="PROSITE" id="PS50853">
    <property type="entry name" value="FN3"/>
    <property type="match status" value="3"/>
</dbReference>
<proteinExistence type="predicted"/>
<dbReference type="Gene3D" id="2.60.40.10">
    <property type="entry name" value="Immunoglobulins"/>
    <property type="match status" value="5"/>
</dbReference>
<organism evidence="3 4">
    <name type="scientific">Candidatus Sungiibacteriota bacterium</name>
    <dbReference type="NCBI Taxonomy" id="2750080"/>
    <lineage>
        <taxon>Bacteria</taxon>
        <taxon>Candidatus Sungiibacteriota</taxon>
    </lineage>
</organism>
<evidence type="ECO:0000259" key="2">
    <source>
        <dbReference type="PROSITE" id="PS50853"/>
    </source>
</evidence>
<accession>A0A933DS25</accession>
<dbReference type="SUPFAM" id="SSF49265">
    <property type="entry name" value="Fibronectin type III"/>
    <property type="match status" value="3"/>
</dbReference>
<reference evidence="3" key="1">
    <citation type="submission" date="2020-07" db="EMBL/GenBank/DDBJ databases">
        <title>Huge and variable diversity of episymbiotic CPR bacteria and DPANN archaea in groundwater ecosystems.</title>
        <authorList>
            <person name="He C.Y."/>
            <person name="Keren R."/>
            <person name="Whittaker M."/>
            <person name="Farag I.F."/>
            <person name="Doudna J."/>
            <person name="Cate J.H.D."/>
            <person name="Banfield J.F."/>
        </authorList>
    </citation>
    <scope>NUCLEOTIDE SEQUENCE</scope>
    <source>
        <strain evidence="3">NC_groundwater_1225_Ag_S-0.1um_56_177</strain>
    </source>
</reference>
<evidence type="ECO:0000256" key="1">
    <source>
        <dbReference type="SAM" id="MobiDB-lite"/>
    </source>
</evidence>
<comment type="caution">
    <text evidence="3">The sequence shown here is derived from an EMBL/GenBank/DDBJ whole genome shotgun (WGS) entry which is preliminary data.</text>
</comment>
<dbReference type="InterPro" id="IPR013783">
    <property type="entry name" value="Ig-like_fold"/>
</dbReference>
<dbReference type="CDD" id="cd00063">
    <property type="entry name" value="FN3"/>
    <property type="match status" value="3"/>
</dbReference>
<dbReference type="Proteomes" id="UP000756703">
    <property type="component" value="Unassembled WGS sequence"/>
</dbReference>
<feature type="domain" description="Fibronectin type-III" evidence="2">
    <location>
        <begin position="196"/>
        <end position="285"/>
    </location>
</feature>
<dbReference type="SMART" id="SM00060">
    <property type="entry name" value="FN3"/>
    <property type="match status" value="5"/>
</dbReference>
<gene>
    <name evidence="3" type="ORF">HY473_02550</name>
</gene>
<feature type="region of interest" description="Disordered" evidence="1">
    <location>
        <begin position="472"/>
        <end position="492"/>
    </location>
</feature>
<sequence>MGAQETVEPPVGVSASQYGFSQAVRISWVASPSSSVNIYRVYRSTTGGSLGEPLGAVSGLAFVDTGISYNITYYYRVVATYAGLDSAPSAQVSAVAVVPAPRNVWAQDTQEGRRVTVTWERPDPGLVLTFDVYRSTSALSAGSRIASRVSGTEYTDTSPNNGTTYYYRVRSVNSGNVQSSDSGVAAASPTVLSAEKPRLSAGTDRAGSVSLSWTKPADAGVSAYRVYRSLSETELGDFRIETTSASFTERDLPRGTTYYYRVQALGALRTVLSESEPARVVTSAAVGPSVLLPVANLAATASGSSGQIRITWENPPFSNFSYARIYRNTAPALGSLVADRVSGASYLDQGLEDGITYYYAVKTVDANNNEHPDAALASASPFARARGSVPPPPVTSLSAVDRGDGTSIKLSWKNPAPHWYASISIYRSTEPSVRGGLLFSGYRGSEFLNTRSVQTDQRYYYTVLTMDANGVQSERNPQVGGVATRTAPGDGFDTDADGLPDAWERGHGFHPRLFDLASSDDDHDGLGVLSEYQNNTDPWNPDSDGDGHNDGTEVQNSYDPLGPGRKVIGIADAQDPGQSFAYGKTRLSSVAEEALLASMLRRALEAEFGAGRIPNPRSHWPALVNAYIYGGYTASEIGHTLRFGPGLVHPAIAAPAWRQSGEYRRRKG</sequence>
<evidence type="ECO:0000313" key="3">
    <source>
        <dbReference type="EMBL" id="MBI4132941.1"/>
    </source>
</evidence>
<protein>
    <recommendedName>
        <fullName evidence="2">Fibronectin type-III domain-containing protein</fullName>
    </recommendedName>
</protein>
<dbReference type="AlphaFoldDB" id="A0A933DS25"/>
<dbReference type="InterPro" id="IPR036116">
    <property type="entry name" value="FN3_sf"/>
</dbReference>
<dbReference type="EMBL" id="JACQMI010000017">
    <property type="protein sequence ID" value="MBI4132941.1"/>
    <property type="molecule type" value="Genomic_DNA"/>
</dbReference>
<dbReference type="InterPro" id="IPR003961">
    <property type="entry name" value="FN3_dom"/>
</dbReference>
<feature type="domain" description="Fibronectin type-III" evidence="2">
    <location>
        <begin position="9"/>
        <end position="99"/>
    </location>
</feature>
<evidence type="ECO:0000313" key="4">
    <source>
        <dbReference type="Proteomes" id="UP000756703"/>
    </source>
</evidence>